<dbReference type="Gramene" id="TraesSTA7B03G04060130.1">
    <property type="protein sequence ID" value="TraesSTA7B03G04060130.1"/>
    <property type="gene ID" value="TraesSTA7B03G04060130"/>
</dbReference>
<accession>A0A3B6SEJ8</accession>
<evidence type="ECO:0000256" key="1">
    <source>
        <dbReference type="ARBA" id="ARBA00004141"/>
    </source>
</evidence>
<keyword evidence="7" id="KW-0406">Ion transport</keyword>
<dbReference type="SUPFAM" id="SSF53850">
    <property type="entry name" value="Periplasmic binding protein-like II"/>
    <property type="match status" value="1"/>
</dbReference>
<dbReference type="RefSeq" id="XP_044433477.1">
    <property type="nucleotide sequence ID" value="XM_044577542.1"/>
</dbReference>
<dbReference type="RefSeq" id="XP_044433476.1">
    <property type="nucleotide sequence ID" value="XM_044577541.1"/>
</dbReference>
<dbReference type="InterPro" id="IPR015683">
    <property type="entry name" value="Ionotropic_Glu_rcpt"/>
</dbReference>
<comment type="subcellular location">
    <subcellularLocation>
        <location evidence="1">Membrane</location>
        <topology evidence="1">Multi-pass membrane protein</topology>
    </subcellularLocation>
</comment>
<keyword evidence="9" id="KW-0675">Receptor</keyword>
<evidence type="ECO:0000256" key="14">
    <source>
        <dbReference type="SAM" id="Phobius"/>
    </source>
</evidence>
<dbReference type="Gramene" id="TraesCS7B03G0153500.1">
    <property type="protein sequence ID" value="TraesCS7B03G0153500.1.CDS"/>
    <property type="gene ID" value="TraesCS7B03G0153500"/>
</dbReference>
<dbReference type="Gene3D" id="1.10.287.70">
    <property type="match status" value="1"/>
</dbReference>
<dbReference type="Gramene" id="TraesJAG7B03G04047280.1">
    <property type="protein sequence ID" value="TraesJAG7B03G04047280.1"/>
    <property type="gene ID" value="TraesJAG7B03G04047280"/>
</dbReference>
<keyword evidence="6 14" id="KW-1133">Transmembrane helix</keyword>
<feature type="transmembrane region" description="Helical" evidence="14">
    <location>
        <begin position="226"/>
        <end position="243"/>
    </location>
</feature>
<proteinExistence type="inferred from homology"/>
<gene>
    <name evidence="16" type="primary">LOC123159731</name>
</gene>
<reference evidence="16" key="1">
    <citation type="submission" date="2018-08" db="EMBL/GenBank/DDBJ databases">
        <authorList>
            <person name="Rossello M."/>
        </authorList>
    </citation>
    <scope>NUCLEOTIDE SEQUENCE [LARGE SCALE GENOMIC DNA]</scope>
    <source>
        <strain evidence="16">cv. Chinese Spring</strain>
    </source>
</reference>
<keyword evidence="12" id="KW-0407">Ion channel</keyword>
<dbReference type="STRING" id="4565.A0A3B6SEJ8"/>
<dbReference type="Gramene" id="TraesWEE_scaffold_002223_01G000300.1">
    <property type="protein sequence ID" value="TraesWEE_scaffold_002223_01G000300.1"/>
    <property type="gene ID" value="TraesWEE_scaffold_002223_01G000300"/>
</dbReference>
<evidence type="ECO:0000256" key="2">
    <source>
        <dbReference type="ARBA" id="ARBA00008685"/>
    </source>
</evidence>
<organism evidence="16">
    <name type="scientific">Triticum aestivum</name>
    <name type="common">Wheat</name>
    <dbReference type="NCBI Taxonomy" id="4565"/>
    <lineage>
        <taxon>Eukaryota</taxon>
        <taxon>Viridiplantae</taxon>
        <taxon>Streptophyta</taxon>
        <taxon>Embryophyta</taxon>
        <taxon>Tracheophyta</taxon>
        <taxon>Spermatophyta</taxon>
        <taxon>Magnoliopsida</taxon>
        <taxon>Liliopsida</taxon>
        <taxon>Poales</taxon>
        <taxon>Poaceae</taxon>
        <taxon>BOP clade</taxon>
        <taxon>Pooideae</taxon>
        <taxon>Triticodae</taxon>
        <taxon>Triticeae</taxon>
        <taxon>Triticinae</taxon>
        <taxon>Triticum</taxon>
    </lineage>
</organism>
<feature type="transmembrane region" description="Helical" evidence="14">
    <location>
        <begin position="412"/>
        <end position="436"/>
    </location>
</feature>
<dbReference type="PANTHER" id="PTHR18966">
    <property type="entry name" value="IONOTROPIC GLUTAMATE RECEPTOR"/>
    <property type="match status" value="1"/>
</dbReference>
<keyword evidence="5" id="KW-0732">Signal</keyword>
<evidence type="ECO:0000313" key="16">
    <source>
        <dbReference type="EnsemblPlants" id="TraesCS7B02G057700.1"/>
    </source>
</evidence>
<dbReference type="Gramene" id="TraesMAC7B03G04059820.1">
    <property type="protein sequence ID" value="TraesMAC7B03G04059820.1"/>
    <property type="gene ID" value="TraesMAC7B03G04059820"/>
</dbReference>
<dbReference type="Pfam" id="PF00060">
    <property type="entry name" value="Lig_chan"/>
    <property type="match status" value="1"/>
</dbReference>
<keyword evidence="11" id="KW-1071">Ligand-gated ion channel</keyword>
<feature type="region of interest" description="Disordered" evidence="13">
    <location>
        <begin position="444"/>
        <end position="525"/>
    </location>
</feature>
<evidence type="ECO:0000256" key="3">
    <source>
        <dbReference type="ARBA" id="ARBA00022448"/>
    </source>
</evidence>
<dbReference type="InterPro" id="IPR001320">
    <property type="entry name" value="Iontro_rcpt_C"/>
</dbReference>
<evidence type="ECO:0000256" key="4">
    <source>
        <dbReference type="ARBA" id="ARBA00022692"/>
    </source>
</evidence>
<evidence type="ECO:0000256" key="11">
    <source>
        <dbReference type="ARBA" id="ARBA00023286"/>
    </source>
</evidence>
<dbReference type="OrthoDB" id="784410at2759"/>
<reference evidence="16" key="2">
    <citation type="submission" date="2018-10" db="UniProtKB">
        <authorList>
            <consortium name="EnsemblPlants"/>
        </authorList>
    </citation>
    <scope>IDENTIFICATION</scope>
</reference>
<evidence type="ECO:0000259" key="15">
    <source>
        <dbReference type="Pfam" id="PF00060"/>
    </source>
</evidence>
<comment type="similarity">
    <text evidence="2">Belongs to the glutamate-gated ion channel (TC 1.A.10.1) family.</text>
</comment>
<keyword evidence="8 14" id="KW-0472">Membrane</keyword>
<dbReference type="GO" id="GO:0038023">
    <property type="term" value="F:signaling receptor activity"/>
    <property type="evidence" value="ECO:0000318"/>
    <property type="project" value="GO_Central"/>
</dbReference>
<keyword evidence="4 14" id="KW-0812">Transmembrane</keyword>
<feature type="compositionally biased region" description="Basic and acidic residues" evidence="13">
    <location>
        <begin position="445"/>
        <end position="460"/>
    </location>
</feature>
<dbReference type="GeneID" id="123159731"/>
<evidence type="ECO:0000256" key="9">
    <source>
        <dbReference type="ARBA" id="ARBA00023170"/>
    </source>
</evidence>
<evidence type="ECO:0000256" key="7">
    <source>
        <dbReference type="ARBA" id="ARBA00023065"/>
    </source>
</evidence>
<evidence type="ECO:0000256" key="10">
    <source>
        <dbReference type="ARBA" id="ARBA00023180"/>
    </source>
</evidence>
<dbReference type="Gramene" id="TraesLAC7B03G04016720.1">
    <property type="protein sequence ID" value="TraesLAC7B03G04016720.1"/>
    <property type="gene ID" value="TraesLAC7B03G04016720"/>
</dbReference>
<feature type="compositionally biased region" description="Polar residues" evidence="13">
    <location>
        <begin position="461"/>
        <end position="476"/>
    </location>
</feature>
<evidence type="ECO:0000256" key="12">
    <source>
        <dbReference type="ARBA" id="ARBA00023303"/>
    </source>
</evidence>
<dbReference type="Gramene" id="TraesCS7B02G057700.1">
    <property type="protein sequence ID" value="TraesCS7B02G057700.1"/>
    <property type="gene ID" value="TraesCS7B02G057700"/>
</dbReference>
<keyword evidence="3" id="KW-0813">Transport</keyword>
<evidence type="ECO:0000256" key="5">
    <source>
        <dbReference type="ARBA" id="ARBA00022729"/>
    </source>
</evidence>
<evidence type="ECO:0000313" key="17">
    <source>
        <dbReference type="Proteomes" id="UP000019116"/>
    </source>
</evidence>
<evidence type="ECO:0000256" key="6">
    <source>
        <dbReference type="ARBA" id="ARBA00022989"/>
    </source>
</evidence>
<sequence length="525" mass="58560">MPHLADHNNIPALSLYGSDAFWQEDPVNDSAGLTLGSNDTMMFLYPRTEKINGMKLDTRNSRQNHELQMMLNDFANVIYPIFEKQNVTMYSIIEDPHSIHRTRQTSSKMMLTGEHYDEPVCSVSPRVNLGAGGVPYAHSGASMIVLVEDEPYTISWTFVKPLSRNLWFATIIFFFYTGIVVWMIELPRNPEYQGSSLRQCSTALYFVFSTLTFSHGQIIRSPLSKIVVVIWCFVVLILVQSYTSSLSSILTTERLRPWVIDLDQLQRSGDFVGYQDDSCVRSFLMNCQNISESRLKTYTMKEEYAAALRKGSKNGGVSAIVGAIPYLTSFLSDNRYKDDFMMLGCTYTTPGFGFTFRLGFPLVQNHSTTIMNLPEGVSDSQLKVRCFGTTSVLMGDDTVPDFGSAPLTLQNFSGLFVITGSISTIMILIAIVRLVYAKCTGSRNTDMESARDNSVEDDPHSMQNGLDDNPSPSQQLLHEAEDDNSQGVRKSGQNDGGAQPDPVQQNVMHDGITPAGHFQIETNNV</sequence>
<name>A0A3B6SEJ8_WHEAT</name>
<dbReference type="FunFam" id="1.10.287.70:FF:000037">
    <property type="entry name" value="Glutamate receptor"/>
    <property type="match status" value="1"/>
</dbReference>
<dbReference type="EnsemblPlants" id="TraesCS7B02G057700.1">
    <property type="protein sequence ID" value="TraesCS7B02G057700.1"/>
    <property type="gene ID" value="TraesCS7B02G057700"/>
</dbReference>
<evidence type="ECO:0000256" key="8">
    <source>
        <dbReference type="ARBA" id="ARBA00023136"/>
    </source>
</evidence>
<dbReference type="Proteomes" id="UP000019116">
    <property type="component" value="Chromosome 7B"/>
</dbReference>
<dbReference type="AlphaFoldDB" id="A0A3B6SEJ8"/>
<dbReference type="GO" id="GO:0005886">
    <property type="term" value="C:plasma membrane"/>
    <property type="evidence" value="ECO:0000318"/>
    <property type="project" value="GO_Central"/>
</dbReference>
<evidence type="ECO:0000256" key="13">
    <source>
        <dbReference type="SAM" id="MobiDB-lite"/>
    </source>
</evidence>
<protein>
    <recommendedName>
        <fullName evidence="15">Ionotropic glutamate receptor C-terminal domain-containing protein</fullName>
    </recommendedName>
</protein>
<keyword evidence="17" id="KW-1185">Reference proteome</keyword>
<feature type="transmembrane region" description="Helical" evidence="14">
    <location>
        <begin position="166"/>
        <end position="184"/>
    </location>
</feature>
<feature type="domain" description="Ionotropic glutamate receptor C-terminal" evidence="15">
    <location>
        <begin position="165"/>
        <end position="420"/>
    </location>
</feature>
<dbReference type="GO" id="GO:0015276">
    <property type="term" value="F:ligand-gated monoatomic ion channel activity"/>
    <property type="evidence" value="ECO:0000318"/>
    <property type="project" value="GO_Central"/>
</dbReference>
<dbReference type="Gramene" id="TraesNOR7B03G04109340.1">
    <property type="protein sequence ID" value="TraesNOR7B03G04109340.1"/>
    <property type="gene ID" value="TraesNOR7B03G04109340"/>
</dbReference>
<keyword evidence="10" id="KW-0325">Glycoprotein</keyword>
<dbReference type="Gramene" id="TraesLDM7B03G04067920.1">
    <property type="protein sequence ID" value="TraesLDM7B03G04067920.1"/>
    <property type="gene ID" value="TraesLDM7B03G04067920"/>
</dbReference>